<evidence type="ECO:0000256" key="1">
    <source>
        <dbReference type="SAM" id="MobiDB-lite"/>
    </source>
</evidence>
<evidence type="ECO:0000259" key="3">
    <source>
        <dbReference type="Pfam" id="PF11817"/>
    </source>
</evidence>
<feature type="compositionally biased region" description="Low complexity" evidence="1">
    <location>
        <begin position="95"/>
        <end position="107"/>
    </location>
</feature>
<dbReference type="AlphaFoldDB" id="A0A5C5FX17"/>
<dbReference type="OrthoDB" id="6278596at2759"/>
<accession>A0A5C5FX17</accession>
<feature type="domain" description="Trafficking protein particle complex subunit 11" evidence="3">
    <location>
        <begin position="324"/>
        <end position="594"/>
    </location>
</feature>
<dbReference type="Pfam" id="PF07919">
    <property type="entry name" value="Gryzun"/>
    <property type="match status" value="1"/>
</dbReference>
<dbReference type="EMBL" id="SOZI01000045">
    <property type="protein sequence ID" value="TNY21350.1"/>
    <property type="molecule type" value="Genomic_DNA"/>
</dbReference>
<dbReference type="InterPro" id="IPR021773">
    <property type="entry name" value="TPC11"/>
</dbReference>
<dbReference type="PANTHER" id="PTHR14374">
    <property type="entry name" value="FOIE GRAS"/>
    <property type="match status" value="1"/>
</dbReference>
<dbReference type="Pfam" id="PF11817">
    <property type="entry name" value="Foie-gras_1"/>
    <property type="match status" value="1"/>
</dbReference>
<gene>
    <name evidence="4" type="ORF">DMC30DRAFT_375963</name>
</gene>
<dbReference type="Proteomes" id="UP000311382">
    <property type="component" value="Unassembled WGS sequence"/>
</dbReference>
<name>A0A5C5FX17_9BASI</name>
<feature type="region of interest" description="Disordered" evidence="1">
    <location>
        <begin position="81"/>
        <end position="107"/>
    </location>
</feature>
<feature type="domain" description="Gryzun putative trafficking through Golgi" evidence="2">
    <location>
        <begin position="1031"/>
        <end position="1158"/>
    </location>
</feature>
<dbReference type="SUPFAM" id="SSF48452">
    <property type="entry name" value="TPR-like"/>
    <property type="match status" value="1"/>
</dbReference>
<keyword evidence="5" id="KW-1185">Reference proteome</keyword>
<dbReference type="PANTHER" id="PTHR14374:SF0">
    <property type="entry name" value="TRAFFICKING PROTEIN PARTICLE COMPLEX SUBUNIT 11"/>
    <property type="match status" value="1"/>
</dbReference>
<reference evidence="4 5" key="1">
    <citation type="submission" date="2019-03" db="EMBL/GenBank/DDBJ databases">
        <title>Rhodosporidium diobovatum UCD-FST 08-225 genome sequencing, assembly, and annotation.</title>
        <authorList>
            <person name="Fakankun I.U."/>
            <person name="Fristensky B."/>
            <person name="Levin D.B."/>
        </authorList>
    </citation>
    <scope>NUCLEOTIDE SEQUENCE [LARGE SCALE GENOMIC DNA]</scope>
    <source>
        <strain evidence="4 5">UCD-FST 08-225</strain>
    </source>
</reference>
<comment type="caution">
    <text evidence="4">The sequence shown here is derived from an EMBL/GenBank/DDBJ whole genome shotgun (WGS) entry which is preliminary data.</text>
</comment>
<evidence type="ECO:0000313" key="5">
    <source>
        <dbReference type="Proteomes" id="UP000311382"/>
    </source>
</evidence>
<protein>
    <submittedName>
        <fullName evidence="4">Foie gras liver health family 1-domain-containing protein</fullName>
    </submittedName>
</protein>
<evidence type="ECO:0000259" key="2">
    <source>
        <dbReference type="Pfam" id="PF07919"/>
    </source>
</evidence>
<feature type="region of interest" description="Disordered" evidence="1">
    <location>
        <begin position="1209"/>
        <end position="1231"/>
    </location>
</feature>
<dbReference type="InterPro" id="IPR011990">
    <property type="entry name" value="TPR-like_helical_dom_sf"/>
</dbReference>
<dbReference type="InterPro" id="IPR012880">
    <property type="entry name" value="Gryzun"/>
</dbReference>
<evidence type="ECO:0000313" key="4">
    <source>
        <dbReference type="EMBL" id="TNY21350.1"/>
    </source>
</evidence>
<dbReference type="STRING" id="5288.A0A5C5FX17"/>
<sequence>MDSYPNEFTAHHVPLLFVAGLGSPSSPPQPSANNDPFALLQQSLAKTLASRKSFPLWDTSRGLTAHFHTVLVDKNLRFPPLKARPAQNTPPAPAGSPATALHSPISPLTPTSPLYPDGLIAPIWIRKHRELVPSVFVLVLRLHESPPGTSLSPEDRQDEERAADVDLVREIVDRRRSTLERGIKLAVVLLCSRELLDDPALDLRLSLIRRQSGLDSRASLFVISPVPQSEVANFVQSLRQELWPAALDFYREHGRRVRRKRTRQAPPGAALSDRGWTVRYDYKLALFAEMRGEIEVSLKHYEDCYEALVDMFAQPGLLGARTKRWAEAKVLADCVSIKVSKMYLYLNEPARALAQLNRHVSRFRELSGGWQIGEDTFEFWSWLSKQYRLFGDLVALALRAGFRLPSLRPPPTPRLPHPGSSAAANAAQIPSPGLVPLNVLQHAGHYYHLAGVCAVARRDRFREAVRAVDAAAAAAAADGVEDGAPPVVASPALAHERKVDHTEVVVELFTKAYEFFKAHKAKNMTYFVANEIASAHFEAGKFDMALKFYDRIAKSYRRDGWHDILDSILERAFRAAVRCEDWEAAIRAGFELLAPSSKITPATREEYATELLDLLQSHTPAPEKARVELDMTDLAPLLDCHLAFLHPTVHAGHPVPFQLVLSAPASSRLGGLAFSRLNVHFNDGRPAVSVTHDEDAGPGTGVGHVGSAQERRARLRWAPGERRVLTGSVSVDRELDLSVDRAVLVAEIGGWTVELGLQPLQGSLAQQSVWYAGERRVPLSHTGSTCRVTRRDLRVSATTECASPALLDERFPVHVDVANQDELEMQVSLVIFLQPGEEGSHDRILVDDLASTSVIESLPLGTLAPGASLRKTFHLETLGGIPGPRNLDVTIHAVPIPPASTPSSSDGTALLPNPTDTTLALSIPAVRPVHAAFDTHLLKRRRAVKPLLDLEEPTGWEGASDAIVVAALTAAGPWEVEVARVQLRVEDSRSVRAVASSLGYLAGDESAKPPPMSWRPGDHFNAVFSLEVQPDYGQPADSNLHLEIEWRRSDTRDAPLTRTLLRLAAPRPLPLVPTVTLRLPPFLVLHEPITLLYLISNPTVRLCTLSAQLDGPSTPSTFAFAGTRRLPEFVLAPHETREVRIRVVPLAAGTWTLPRLRVWRVEHAPAPARVDENGYAVAPPPPRLFELEVEIEGDVVEEPDAAQAELEADLRSARGGGAEDEIDAGAGGKAPLGRAPVVLVLPRRG</sequence>
<proteinExistence type="predicted"/>
<organism evidence="4 5">
    <name type="scientific">Rhodotorula diobovata</name>
    <dbReference type="NCBI Taxonomy" id="5288"/>
    <lineage>
        <taxon>Eukaryota</taxon>
        <taxon>Fungi</taxon>
        <taxon>Dikarya</taxon>
        <taxon>Basidiomycota</taxon>
        <taxon>Pucciniomycotina</taxon>
        <taxon>Microbotryomycetes</taxon>
        <taxon>Sporidiobolales</taxon>
        <taxon>Sporidiobolaceae</taxon>
        <taxon>Rhodotorula</taxon>
    </lineage>
</organism>